<evidence type="ECO:0000313" key="2">
    <source>
        <dbReference type="EMBL" id="WRQ86065.1"/>
    </source>
</evidence>
<dbReference type="NCBIfam" id="TIGR03433">
    <property type="entry name" value="padR_acidobact"/>
    <property type="match status" value="1"/>
</dbReference>
<keyword evidence="3" id="KW-1185">Reference proteome</keyword>
<evidence type="ECO:0000313" key="3">
    <source>
        <dbReference type="Proteomes" id="UP000738431"/>
    </source>
</evidence>
<gene>
    <name evidence="2" type="ORF">K1X11_014720</name>
</gene>
<reference evidence="2 3" key="1">
    <citation type="submission" date="2021-08" db="EMBL/GenBank/DDBJ databases">
        <authorList>
            <person name="Zhang D."/>
            <person name="Zhang A."/>
            <person name="Wang L."/>
        </authorList>
    </citation>
    <scope>NUCLEOTIDE SEQUENCE [LARGE SCALE GENOMIC DNA]</scope>
    <source>
        <strain evidence="2 3">WL0086</strain>
    </source>
</reference>
<dbReference type="InterPro" id="IPR052509">
    <property type="entry name" value="Metal_resp_DNA-bind_regulator"/>
</dbReference>
<dbReference type="InterPro" id="IPR005149">
    <property type="entry name" value="Tscrpt_reg_PadR_N"/>
</dbReference>
<organism evidence="2 3">
    <name type="scientific">Actomonas aquatica</name>
    <dbReference type="NCBI Taxonomy" id="2866162"/>
    <lineage>
        <taxon>Bacteria</taxon>
        <taxon>Pseudomonadati</taxon>
        <taxon>Verrucomicrobiota</taxon>
        <taxon>Opitutia</taxon>
        <taxon>Opitutales</taxon>
        <taxon>Opitutaceae</taxon>
        <taxon>Actomonas</taxon>
    </lineage>
</organism>
<dbReference type="SUPFAM" id="SSF46785">
    <property type="entry name" value="Winged helix' DNA-binding domain"/>
    <property type="match status" value="1"/>
</dbReference>
<evidence type="ECO:0000259" key="1">
    <source>
        <dbReference type="Pfam" id="PF03551"/>
    </source>
</evidence>
<dbReference type="RefSeq" id="WP_221031576.1">
    <property type="nucleotide sequence ID" value="NZ_CP139781.1"/>
</dbReference>
<dbReference type="InterPro" id="IPR036388">
    <property type="entry name" value="WH-like_DNA-bd_sf"/>
</dbReference>
<dbReference type="Pfam" id="PF03551">
    <property type="entry name" value="PadR"/>
    <property type="match status" value="1"/>
</dbReference>
<dbReference type="Proteomes" id="UP000738431">
    <property type="component" value="Chromosome"/>
</dbReference>
<dbReference type="InterPro" id="IPR017799">
    <property type="entry name" value="Tscrpt_reg_PadR_acidobac-type"/>
</dbReference>
<dbReference type="PANTHER" id="PTHR33169:SF14">
    <property type="entry name" value="TRANSCRIPTIONAL REGULATOR RV3488"/>
    <property type="match status" value="1"/>
</dbReference>
<name>A0ABZ1C390_9BACT</name>
<accession>A0ABZ1C390</accession>
<dbReference type="Gene3D" id="1.10.10.10">
    <property type="entry name" value="Winged helix-like DNA-binding domain superfamily/Winged helix DNA-binding domain"/>
    <property type="match status" value="1"/>
</dbReference>
<protein>
    <submittedName>
        <fullName evidence="2">PadR family transcriptional regulator</fullName>
    </submittedName>
</protein>
<proteinExistence type="predicted"/>
<reference evidence="2 3" key="2">
    <citation type="submission" date="2023-12" db="EMBL/GenBank/DDBJ databases">
        <title>Description of an unclassified Opitutus bacterium of Verrucomicrobiota.</title>
        <authorList>
            <person name="Zhang D.-F."/>
        </authorList>
    </citation>
    <scope>NUCLEOTIDE SEQUENCE [LARGE SCALE GENOMIC DNA]</scope>
    <source>
        <strain evidence="2 3">WL0086</strain>
    </source>
</reference>
<dbReference type="EMBL" id="CP139781">
    <property type="protein sequence ID" value="WRQ86065.1"/>
    <property type="molecule type" value="Genomic_DNA"/>
</dbReference>
<dbReference type="PANTHER" id="PTHR33169">
    <property type="entry name" value="PADR-FAMILY TRANSCRIPTIONAL REGULATOR"/>
    <property type="match status" value="1"/>
</dbReference>
<sequence>MSKKKNSLLQGTVDLLILSSLRTEDRHGWGIQQRIEQLDSHVLTLKQGSLYPALVRLGDQGLIHSEWRMTENGRRAKYYGLTPAGRERLAEEVAQWRAFSSDLNLLIEGA</sequence>
<dbReference type="InterPro" id="IPR036390">
    <property type="entry name" value="WH_DNA-bd_sf"/>
</dbReference>
<feature type="domain" description="Transcription regulator PadR N-terminal" evidence="1">
    <location>
        <begin position="17"/>
        <end position="91"/>
    </location>
</feature>